<protein>
    <submittedName>
        <fullName evidence="2">DUF4169 domain-containing protein</fullName>
    </submittedName>
</protein>
<dbReference type="KEGG" id="paro:CUV01_17475"/>
<dbReference type="Pfam" id="PF13770">
    <property type="entry name" value="DUF4169"/>
    <property type="match status" value="1"/>
</dbReference>
<evidence type="ECO:0000313" key="3">
    <source>
        <dbReference type="Proteomes" id="UP000233742"/>
    </source>
</evidence>
<dbReference type="AlphaFoldDB" id="A0A2K9EIW5"/>
<sequence length="58" mass="6715">MTKIINLRQARKDRARAERRAQGDAKAAKFGEAKSRRTVRQAEQTRADGLHDQHKRDD</sequence>
<dbReference type="Proteomes" id="UP000233742">
    <property type="component" value="Chromosome"/>
</dbReference>
<feature type="compositionally biased region" description="Basic and acidic residues" evidence="1">
    <location>
        <begin position="43"/>
        <end position="58"/>
    </location>
</feature>
<dbReference type="InterPro" id="IPR025227">
    <property type="entry name" value="DUF4169"/>
</dbReference>
<proteinExistence type="predicted"/>
<keyword evidence="3" id="KW-1185">Reference proteome</keyword>
<feature type="compositionally biased region" description="Basic and acidic residues" evidence="1">
    <location>
        <begin position="10"/>
        <end position="35"/>
    </location>
</feature>
<evidence type="ECO:0000256" key="1">
    <source>
        <dbReference type="SAM" id="MobiDB-lite"/>
    </source>
</evidence>
<feature type="region of interest" description="Disordered" evidence="1">
    <location>
        <begin position="1"/>
        <end position="58"/>
    </location>
</feature>
<evidence type="ECO:0000313" key="2">
    <source>
        <dbReference type="EMBL" id="AUH34930.1"/>
    </source>
</evidence>
<organism evidence="2 3">
    <name type="scientific">Paracoccus tegillarcae</name>
    <dbReference type="NCBI Taxonomy" id="1529068"/>
    <lineage>
        <taxon>Bacteria</taxon>
        <taxon>Pseudomonadati</taxon>
        <taxon>Pseudomonadota</taxon>
        <taxon>Alphaproteobacteria</taxon>
        <taxon>Rhodobacterales</taxon>
        <taxon>Paracoccaceae</taxon>
        <taxon>Paracoccus</taxon>
    </lineage>
</organism>
<reference evidence="2 3" key="1">
    <citation type="submission" date="2017-12" db="EMBL/GenBank/DDBJ databases">
        <authorList>
            <person name="Hurst M.R.H."/>
        </authorList>
    </citation>
    <scope>NUCLEOTIDE SEQUENCE [LARGE SCALE GENOMIC DNA]</scope>
    <source>
        <strain evidence="2 3">BM15</strain>
    </source>
</reference>
<gene>
    <name evidence="2" type="ORF">CUV01_17475</name>
</gene>
<accession>A0A2K9EIW5</accession>
<dbReference type="EMBL" id="CP025408">
    <property type="protein sequence ID" value="AUH34930.1"/>
    <property type="molecule type" value="Genomic_DNA"/>
</dbReference>
<name>A0A2K9EIW5_9RHOB</name>